<dbReference type="PRINTS" id="PR00691">
    <property type="entry name" value="ADHESINB"/>
</dbReference>
<comment type="subcellular location">
    <subcellularLocation>
        <location evidence="1">Cell envelope</location>
    </subcellularLocation>
</comment>
<dbReference type="InterPro" id="IPR006127">
    <property type="entry name" value="ZnuA-like"/>
</dbReference>
<dbReference type="InterPro" id="IPR006128">
    <property type="entry name" value="Lipoprotein_PsaA-like"/>
</dbReference>
<dbReference type="GO" id="GO:0030001">
    <property type="term" value="P:metal ion transport"/>
    <property type="evidence" value="ECO:0007669"/>
    <property type="project" value="InterPro"/>
</dbReference>
<feature type="chain" id="PRO_5018031005" evidence="7">
    <location>
        <begin position="28"/>
        <end position="321"/>
    </location>
</feature>
<dbReference type="GO" id="GO:0030313">
    <property type="term" value="C:cell envelope"/>
    <property type="evidence" value="ECO:0007669"/>
    <property type="project" value="UniProtKB-SubCell"/>
</dbReference>
<gene>
    <name evidence="8" type="ORF">EII10_08670</name>
</gene>
<dbReference type="Gene3D" id="3.40.50.1980">
    <property type="entry name" value="Nitrogenase molybdenum iron protein domain"/>
    <property type="match status" value="2"/>
</dbReference>
<feature type="coiled-coil region" evidence="6">
    <location>
        <begin position="171"/>
        <end position="198"/>
    </location>
</feature>
<evidence type="ECO:0000256" key="4">
    <source>
        <dbReference type="ARBA" id="ARBA00022729"/>
    </source>
</evidence>
<dbReference type="PANTHER" id="PTHR42953:SF1">
    <property type="entry name" value="METAL-BINDING PROTEIN HI_0362-RELATED"/>
    <property type="match status" value="1"/>
</dbReference>
<evidence type="ECO:0000313" key="8">
    <source>
        <dbReference type="EMBL" id="RRD28907.1"/>
    </source>
</evidence>
<dbReference type="Pfam" id="PF01297">
    <property type="entry name" value="ZnuA"/>
    <property type="match status" value="1"/>
</dbReference>
<dbReference type="OrthoDB" id="9810636at2"/>
<organism evidence="8 9">
    <name type="scientific">Actinomyces bowdenii</name>
    <dbReference type="NCBI Taxonomy" id="131109"/>
    <lineage>
        <taxon>Bacteria</taxon>
        <taxon>Bacillati</taxon>
        <taxon>Actinomycetota</taxon>
        <taxon>Actinomycetes</taxon>
        <taxon>Actinomycetales</taxon>
        <taxon>Actinomycetaceae</taxon>
        <taxon>Actinomyces</taxon>
    </lineage>
</organism>
<evidence type="ECO:0000256" key="5">
    <source>
        <dbReference type="RuleBase" id="RU003512"/>
    </source>
</evidence>
<dbReference type="PRINTS" id="PR00690">
    <property type="entry name" value="ADHESNFAMILY"/>
</dbReference>
<dbReference type="GO" id="GO:0007155">
    <property type="term" value="P:cell adhesion"/>
    <property type="evidence" value="ECO:0007669"/>
    <property type="project" value="InterPro"/>
</dbReference>
<name>A0A3P1V5F1_9ACTO</name>
<evidence type="ECO:0000256" key="1">
    <source>
        <dbReference type="ARBA" id="ARBA00004196"/>
    </source>
</evidence>
<dbReference type="InterPro" id="IPR006129">
    <property type="entry name" value="AdhesinB"/>
</dbReference>
<reference evidence="8 9" key="1">
    <citation type="submission" date="2018-11" db="EMBL/GenBank/DDBJ databases">
        <title>Genomes From Bacteria Associated with the Canine Oral Cavity: a Test Case for Automated Genome-Based Taxonomic Assignment.</title>
        <authorList>
            <person name="Coil D.A."/>
            <person name="Jospin G."/>
            <person name="Darling A.E."/>
            <person name="Wallis C."/>
            <person name="Davis I.J."/>
            <person name="Harris S."/>
            <person name="Eisen J.A."/>
            <person name="Holcombe L.J."/>
            <person name="O'Flynn C."/>
        </authorList>
    </citation>
    <scope>NUCLEOTIDE SEQUENCE [LARGE SCALE GENOMIC DNA]</scope>
    <source>
        <strain evidence="8 9">OH5050</strain>
    </source>
</reference>
<keyword evidence="3" id="KW-0479">Metal-binding</keyword>
<proteinExistence type="inferred from homology"/>
<keyword evidence="4 7" id="KW-0732">Signal</keyword>
<evidence type="ECO:0000313" key="9">
    <source>
        <dbReference type="Proteomes" id="UP000271272"/>
    </source>
</evidence>
<dbReference type="PANTHER" id="PTHR42953">
    <property type="entry name" value="HIGH-AFFINITY ZINC UPTAKE SYSTEM PROTEIN ZNUA-RELATED"/>
    <property type="match status" value="1"/>
</dbReference>
<keyword evidence="6" id="KW-0175">Coiled coil</keyword>
<keyword evidence="9" id="KW-1185">Reference proteome</keyword>
<comment type="caution">
    <text evidence="8">The sequence shown here is derived from an EMBL/GenBank/DDBJ whole genome shotgun (WGS) entry which is preliminary data.</text>
</comment>
<protein>
    <submittedName>
        <fullName evidence="8">Zinc ABC transporter substrate-binding protein</fullName>
    </submittedName>
</protein>
<feature type="signal peptide" evidence="7">
    <location>
        <begin position="1"/>
        <end position="27"/>
    </location>
</feature>
<evidence type="ECO:0000256" key="3">
    <source>
        <dbReference type="ARBA" id="ARBA00022723"/>
    </source>
</evidence>
<keyword evidence="2 5" id="KW-0813">Transport</keyword>
<dbReference type="InterPro" id="IPR050492">
    <property type="entry name" value="Bact_metal-bind_prot9"/>
</dbReference>
<dbReference type="SUPFAM" id="SSF53807">
    <property type="entry name" value="Helical backbone' metal receptor"/>
    <property type="match status" value="1"/>
</dbReference>
<evidence type="ECO:0000256" key="2">
    <source>
        <dbReference type="ARBA" id="ARBA00022448"/>
    </source>
</evidence>
<comment type="similarity">
    <text evidence="5">Belongs to the bacterial solute-binding protein 9 family.</text>
</comment>
<evidence type="ECO:0000256" key="6">
    <source>
        <dbReference type="SAM" id="Coils"/>
    </source>
</evidence>
<accession>A0A3P1V5F1</accession>
<dbReference type="RefSeq" id="WP_124934112.1">
    <property type="nucleotide sequence ID" value="NZ_RQZC01000014.1"/>
</dbReference>
<dbReference type="GO" id="GO:0046872">
    <property type="term" value="F:metal ion binding"/>
    <property type="evidence" value="ECO:0007669"/>
    <property type="project" value="UniProtKB-KW"/>
</dbReference>
<sequence>MLSCRPTRRAAILTTAAALGVTLAACATDQGGSSGSGRGDGAPLRIVATTGYLGDAAANIAPEAEITVLVGPGGDPHTQELTTQDAQRIEEADVVLWTSHDMEHKMLDQLEALGDKQVAAAESIPEADLLPWEEDGKVEGHDPHVWNSPDNWKHVVTACAKKIAEIDPDHASTYTSNAEDYNQRIDAAKEAAEKQFDTIPKENRVLITGHDAFNYLGKTFEIEIHATDLVSSESEISAAQIDELATTIAEKKVPVIFQDNLKNPEAINHLKEAVAAKGWQVEVSDKPLFADSLGESAPTDTYLGVFEYNATTITEALAPAR</sequence>
<dbReference type="EMBL" id="RQZC01000014">
    <property type="protein sequence ID" value="RRD28907.1"/>
    <property type="molecule type" value="Genomic_DNA"/>
</dbReference>
<evidence type="ECO:0000256" key="7">
    <source>
        <dbReference type="SAM" id="SignalP"/>
    </source>
</evidence>
<dbReference type="AlphaFoldDB" id="A0A3P1V5F1"/>
<dbReference type="Proteomes" id="UP000271272">
    <property type="component" value="Unassembled WGS sequence"/>
</dbReference>
<dbReference type="PROSITE" id="PS51257">
    <property type="entry name" value="PROKAR_LIPOPROTEIN"/>
    <property type="match status" value="1"/>
</dbReference>